<feature type="region of interest" description="Disordered" evidence="1">
    <location>
        <begin position="193"/>
        <end position="248"/>
    </location>
</feature>
<dbReference type="EMBL" id="JAPZVP010000004">
    <property type="protein sequence ID" value="MDA1359318.1"/>
    <property type="molecule type" value="Genomic_DNA"/>
</dbReference>
<dbReference type="Proteomes" id="UP001146067">
    <property type="component" value="Unassembled WGS sequence"/>
</dbReference>
<evidence type="ECO:0000313" key="4">
    <source>
        <dbReference type="Proteomes" id="UP001146067"/>
    </source>
</evidence>
<organism evidence="3 4">
    <name type="scientific">Glycomyces luteolus</name>
    <dbReference type="NCBI Taxonomy" id="2670330"/>
    <lineage>
        <taxon>Bacteria</taxon>
        <taxon>Bacillati</taxon>
        <taxon>Actinomycetota</taxon>
        <taxon>Actinomycetes</taxon>
        <taxon>Glycomycetales</taxon>
        <taxon>Glycomycetaceae</taxon>
        <taxon>Glycomyces</taxon>
    </lineage>
</organism>
<keyword evidence="2" id="KW-0812">Transmembrane</keyword>
<name>A0A9X3P9B8_9ACTN</name>
<protein>
    <submittedName>
        <fullName evidence="3">Uncharacterized protein</fullName>
    </submittedName>
</protein>
<comment type="caution">
    <text evidence="3">The sequence shown here is derived from an EMBL/GenBank/DDBJ whole genome shotgun (WGS) entry which is preliminary data.</text>
</comment>
<gene>
    <name evidence="3" type="ORF">O1R50_06780</name>
</gene>
<dbReference type="RefSeq" id="WP_270109147.1">
    <property type="nucleotide sequence ID" value="NZ_JAPZVP010000004.1"/>
</dbReference>
<sequence>MYQPQPTPQQPPEPAPRKPGTVRLIQILMPLIALCLCALPLFFLNMTAEVIERNREVVETFGDSGMEDVDLSATPMEYATSELIVEFSVAMALVGAAVLMAPLSVVGLQKRRRWARILTAVWTGIVMLPFGFWAVWAVASKLFNDELLLVEDYHVGPIDPVTLGIGAASLAFVSTLLVFILVLTRGTRRWAPKRSAAPTASQAPAAPAQFGGAPGFAPQQPGPYGQQQGYQPPQQQFPPQQPPYGGGR</sequence>
<feature type="transmembrane region" description="Helical" evidence="2">
    <location>
        <begin position="83"/>
        <end position="108"/>
    </location>
</feature>
<keyword evidence="2" id="KW-1133">Transmembrane helix</keyword>
<feature type="transmembrane region" description="Helical" evidence="2">
    <location>
        <begin position="120"/>
        <end position="143"/>
    </location>
</feature>
<keyword evidence="4" id="KW-1185">Reference proteome</keyword>
<keyword evidence="2" id="KW-0472">Membrane</keyword>
<evidence type="ECO:0000256" key="2">
    <source>
        <dbReference type="SAM" id="Phobius"/>
    </source>
</evidence>
<feature type="transmembrane region" description="Helical" evidence="2">
    <location>
        <begin position="163"/>
        <end position="184"/>
    </location>
</feature>
<feature type="compositionally biased region" description="Low complexity" evidence="1">
    <location>
        <begin position="196"/>
        <end position="234"/>
    </location>
</feature>
<evidence type="ECO:0000256" key="1">
    <source>
        <dbReference type="SAM" id="MobiDB-lite"/>
    </source>
</evidence>
<proteinExistence type="predicted"/>
<dbReference type="AlphaFoldDB" id="A0A9X3P9B8"/>
<evidence type="ECO:0000313" key="3">
    <source>
        <dbReference type="EMBL" id="MDA1359318.1"/>
    </source>
</evidence>
<accession>A0A9X3P9B8</accession>
<reference evidence="3" key="1">
    <citation type="submission" date="2022-12" db="EMBL/GenBank/DDBJ databases">
        <title>Gycomyces niveus sp.nov.,a novel actinomycete isolated from soil in Shouguan.</title>
        <authorList>
            <person name="Yang X."/>
        </authorList>
    </citation>
    <scope>NUCLEOTIDE SEQUENCE</scope>
    <source>
        <strain evidence="3">NEAU-A15</strain>
    </source>
</reference>
<feature type="transmembrane region" description="Helical" evidence="2">
    <location>
        <begin position="21"/>
        <end position="43"/>
    </location>
</feature>